<keyword evidence="4" id="KW-0547">Nucleotide-binding</keyword>
<dbReference type="GO" id="GO:0003848">
    <property type="term" value="F:2-amino-4-hydroxy-6-hydroxymethyldihydropteridine diphosphokinase activity"/>
    <property type="evidence" value="ECO:0007669"/>
    <property type="project" value="UniProtKB-EC"/>
</dbReference>
<dbReference type="InterPro" id="IPR000550">
    <property type="entry name" value="Hppk"/>
</dbReference>
<dbReference type="OrthoDB" id="9790168at2"/>
<evidence type="ECO:0000256" key="4">
    <source>
        <dbReference type="ARBA" id="ARBA00022741"/>
    </source>
</evidence>
<dbReference type="STRING" id="1159017.SAMN02927930_00625"/>
<dbReference type="EC" id="2.7.6.3" evidence="2"/>
<dbReference type="Pfam" id="PF01288">
    <property type="entry name" value="HPPK"/>
    <property type="match status" value="1"/>
</dbReference>
<keyword evidence="5 9" id="KW-0418">Kinase</keyword>
<reference evidence="10" key="1">
    <citation type="submission" date="2016-10" db="EMBL/GenBank/DDBJ databases">
        <authorList>
            <person name="Varghese N."/>
            <person name="Submissions S."/>
        </authorList>
    </citation>
    <scope>NUCLEOTIDE SEQUENCE [LARGE SCALE GENOMIC DNA]</scope>
    <source>
        <strain evidence="10">CGMCC 1.10824</strain>
    </source>
</reference>
<organism evidence="9 10">
    <name type="scientific">Pseudidiomarina indica</name>
    <dbReference type="NCBI Taxonomy" id="1159017"/>
    <lineage>
        <taxon>Bacteria</taxon>
        <taxon>Pseudomonadati</taxon>
        <taxon>Pseudomonadota</taxon>
        <taxon>Gammaproteobacteria</taxon>
        <taxon>Alteromonadales</taxon>
        <taxon>Idiomarinaceae</taxon>
        <taxon>Pseudidiomarina</taxon>
    </lineage>
</organism>
<accession>A0A1G6B3E4</accession>
<dbReference type="RefSeq" id="WP_092591640.1">
    <property type="nucleotide sequence ID" value="NZ_FMXN01000002.1"/>
</dbReference>
<dbReference type="CDD" id="cd00483">
    <property type="entry name" value="HPPK"/>
    <property type="match status" value="1"/>
</dbReference>
<protein>
    <recommendedName>
        <fullName evidence="2">2-amino-4-hydroxy-6-hydroxymethyldihydropteridine diphosphokinase</fullName>
        <ecNumber evidence="2">2.7.6.3</ecNumber>
    </recommendedName>
</protein>
<dbReference type="InterPro" id="IPR035907">
    <property type="entry name" value="Hppk_sf"/>
</dbReference>
<dbReference type="AlphaFoldDB" id="A0A1G6B3E4"/>
<dbReference type="Gene3D" id="3.30.70.560">
    <property type="entry name" value="7,8-Dihydro-6-hydroxymethylpterin-pyrophosphokinase HPPK"/>
    <property type="match status" value="1"/>
</dbReference>
<dbReference type="SUPFAM" id="SSF55083">
    <property type="entry name" value="6-hydroxymethyl-7,8-dihydropterin pyrophosphokinase, HPPK"/>
    <property type="match status" value="1"/>
</dbReference>
<dbReference type="EMBL" id="FMXN01000002">
    <property type="protein sequence ID" value="SDB15072.1"/>
    <property type="molecule type" value="Genomic_DNA"/>
</dbReference>
<dbReference type="UniPathway" id="UPA00077">
    <property type="reaction ID" value="UER00155"/>
</dbReference>
<evidence type="ECO:0000256" key="1">
    <source>
        <dbReference type="ARBA" id="ARBA00005051"/>
    </source>
</evidence>
<evidence type="ECO:0000313" key="9">
    <source>
        <dbReference type="EMBL" id="SDB15072.1"/>
    </source>
</evidence>
<keyword evidence="6" id="KW-0067">ATP-binding</keyword>
<proteinExistence type="predicted"/>
<evidence type="ECO:0000259" key="8">
    <source>
        <dbReference type="Pfam" id="PF01288"/>
    </source>
</evidence>
<evidence type="ECO:0000256" key="7">
    <source>
        <dbReference type="ARBA" id="ARBA00022909"/>
    </source>
</evidence>
<gene>
    <name evidence="9" type="ORF">SAMN02927930_00625</name>
</gene>
<evidence type="ECO:0000256" key="2">
    <source>
        <dbReference type="ARBA" id="ARBA00013253"/>
    </source>
</evidence>
<dbReference type="GO" id="GO:0046654">
    <property type="term" value="P:tetrahydrofolate biosynthetic process"/>
    <property type="evidence" value="ECO:0007669"/>
    <property type="project" value="UniProtKB-UniPathway"/>
</dbReference>
<sequence length="176" mass="19767">MSKVWFGIGSNRDRAHNVRAGVKALHDAFAGPQTPLHISRVFESEAVGFVGHSFYNLVAWVETTVPLLDVLARCKAIERQHGHDSRAPRFSPRTLDIDILLYDDEVCSTPIQLPRAEILTNAFVLWPLAELSAEQCHPVLKKTFAELWQSYTGQQQLAPIALEFESLPYLVFPSNV</sequence>
<keyword evidence="3" id="KW-0808">Transferase</keyword>
<name>A0A1G6B3E4_9GAMM</name>
<dbReference type="PANTHER" id="PTHR43071">
    <property type="entry name" value="2-AMINO-4-HYDROXY-6-HYDROXYMETHYLDIHYDROPTERIDINE PYROPHOSPHOKINASE"/>
    <property type="match status" value="1"/>
</dbReference>
<evidence type="ECO:0000256" key="3">
    <source>
        <dbReference type="ARBA" id="ARBA00022679"/>
    </source>
</evidence>
<dbReference type="NCBIfam" id="TIGR01498">
    <property type="entry name" value="folK"/>
    <property type="match status" value="1"/>
</dbReference>
<evidence type="ECO:0000256" key="5">
    <source>
        <dbReference type="ARBA" id="ARBA00022777"/>
    </source>
</evidence>
<dbReference type="GO" id="GO:0046656">
    <property type="term" value="P:folic acid biosynthetic process"/>
    <property type="evidence" value="ECO:0007669"/>
    <property type="project" value="UniProtKB-KW"/>
</dbReference>
<dbReference type="GO" id="GO:0005524">
    <property type="term" value="F:ATP binding"/>
    <property type="evidence" value="ECO:0007669"/>
    <property type="project" value="UniProtKB-KW"/>
</dbReference>
<keyword evidence="7" id="KW-0289">Folate biosynthesis</keyword>
<evidence type="ECO:0000313" key="10">
    <source>
        <dbReference type="Proteomes" id="UP000199626"/>
    </source>
</evidence>
<dbReference type="PANTHER" id="PTHR43071:SF2">
    <property type="entry name" value="2-AMINO-4-HYDROXY-6-HYDROXYMETHYLDIHYDROPTERIDINE PYROPHOSPHOKINASE"/>
    <property type="match status" value="1"/>
</dbReference>
<dbReference type="Proteomes" id="UP000199626">
    <property type="component" value="Unassembled WGS sequence"/>
</dbReference>
<keyword evidence="10" id="KW-1185">Reference proteome</keyword>
<evidence type="ECO:0000256" key="6">
    <source>
        <dbReference type="ARBA" id="ARBA00022840"/>
    </source>
</evidence>
<comment type="pathway">
    <text evidence="1">Cofactor biosynthesis; tetrahydrofolate biosynthesis; 2-amino-4-hydroxy-6-hydroxymethyl-7,8-dihydropteridine diphosphate from 7,8-dihydroneopterin triphosphate: step 4/4.</text>
</comment>
<feature type="domain" description="7,8-dihydro-6-hydroxymethylpterin-pyrophosphokinase" evidence="8">
    <location>
        <begin position="6"/>
        <end position="132"/>
    </location>
</feature>
<dbReference type="GO" id="GO:0016301">
    <property type="term" value="F:kinase activity"/>
    <property type="evidence" value="ECO:0007669"/>
    <property type="project" value="UniProtKB-KW"/>
</dbReference>